<feature type="transmembrane region" description="Helical" evidence="1">
    <location>
        <begin position="12"/>
        <end position="32"/>
    </location>
</feature>
<keyword evidence="1" id="KW-1133">Transmembrane helix</keyword>
<dbReference type="AlphaFoldDB" id="A0A8J6P878"/>
<accession>A0A8J6P878</accession>
<gene>
    <name evidence="2" type="ORF">H8702_09915</name>
</gene>
<dbReference type="Proteomes" id="UP000632659">
    <property type="component" value="Unassembled WGS sequence"/>
</dbReference>
<dbReference type="EMBL" id="JACRTL010000005">
    <property type="protein sequence ID" value="MBC8611415.1"/>
    <property type="molecule type" value="Genomic_DNA"/>
</dbReference>
<keyword evidence="1" id="KW-0812">Transmembrane</keyword>
<name>A0A8J6P878_9FIRM</name>
<evidence type="ECO:0000256" key="1">
    <source>
        <dbReference type="SAM" id="Phobius"/>
    </source>
</evidence>
<evidence type="ECO:0000313" key="2">
    <source>
        <dbReference type="EMBL" id="MBC8611415.1"/>
    </source>
</evidence>
<organism evidence="2 3">
    <name type="scientific">Massiliimalia timonensis</name>
    <dbReference type="NCBI Taxonomy" id="1987501"/>
    <lineage>
        <taxon>Bacteria</taxon>
        <taxon>Bacillati</taxon>
        <taxon>Bacillota</taxon>
        <taxon>Clostridia</taxon>
        <taxon>Eubacteriales</taxon>
        <taxon>Oscillospiraceae</taxon>
        <taxon>Massiliimalia</taxon>
    </lineage>
</organism>
<evidence type="ECO:0000313" key="3">
    <source>
        <dbReference type="Proteomes" id="UP000632659"/>
    </source>
</evidence>
<proteinExistence type="predicted"/>
<sequence>MKEIPSPILEKMAATGGIGLFCFLFSFAYYLICQDKILCILGAAVFAASLCRAGGFLWLGRKGKYRVITGECVEIQYRVLGKIKLCRVRSKDREYVLQLPKKLKVYTGQNYSFYFSESSNDQEYGIGSFIGMTQII</sequence>
<keyword evidence="1" id="KW-0472">Membrane</keyword>
<dbReference type="RefSeq" id="WP_187536632.1">
    <property type="nucleotide sequence ID" value="NZ_JACRTL010000005.1"/>
</dbReference>
<comment type="caution">
    <text evidence="2">The sequence shown here is derived from an EMBL/GenBank/DDBJ whole genome shotgun (WGS) entry which is preliminary data.</text>
</comment>
<protein>
    <submittedName>
        <fullName evidence="2">Uncharacterized protein</fullName>
    </submittedName>
</protein>
<reference evidence="2" key="1">
    <citation type="submission" date="2020-08" db="EMBL/GenBank/DDBJ databases">
        <title>Genome public.</title>
        <authorList>
            <person name="Liu C."/>
            <person name="Sun Q."/>
        </authorList>
    </citation>
    <scope>NUCLEOTIDE SEQUENCE</scope>
    <source>
        <strain evidence="2">NSJ-15</strain>
    </source>
</reference>
<keyword evidence="3" id="KW-1185">Reference proteome</keyword>
<feature type="transmembrane region" description="Helical" evidence="1">
    <location>
        <begin position="38"/>
        <end position="59"/>
    </location>
</feature>